<organism evidence="2 3">
    <name type="scientific">Patagioenas fasciata monilis</name>
    <dbReference type="NCBI Taxonomy" id="372326"/>
    <lineage>
        <taxon>Eukaryota</taxon>
        <taxon>Metazoa</taxon>
        <taxon>Chordata</taxon>
        <taxon>Craniata</taxon>
        <taxon>Vertebrata</taxon>
        <taxon>Euteleostomi</taxon>
        <taxon>Archelosauria</taxon>
        <taxon>Archosauria</taxon>
        <taxon>Dinosauria</taxon>
        <taxon>Saurischia</taxon>
        <taxon>Theropoda</taxon>
        <taxon>Coelurosauria</taxon>
        <taxon>Aves</taxon>
        <taxon>Neognathae</taxon>
        <taxon>Neoaves</taxon>
        <taxon>Columbimorphae</taxon>
        <taxon>Columbiformes</taxon>
        <taxon>Columbidae</taxon>
        <taxon>Patagioenas</taxon>
    </lineage>
</organism>
<accession>A0A1V4K939</accession>
<protein>
    <submittedName>
        <fullName evidence="2">Uncharacterized protein</fullName>
    </submittedName>
</protein>
<proteinExistence type="predicted"/>
<sequence length="165" mass="18629">MEQQSRQQEKHKEVQNETSPVPRYGRREHFPHGIALAFSLFMMKEYSKDKRKANHHNSNVELLPCKQCEIQRICGAEPPLRPSEDPPATTIQSCGSLPVFALCLPTKSTLYVHEQNVEGIGHQKHIHHIYPRLKGGESCSQPGAVIQPTQKISSHFSASNPTEKE</sequence>
<reference evidence="2 3" key="1">
    <citation type="submission" date="2016-02" db="EMBL/GenBank/DDBJ databases">
        <title>Band-tailed pigeon sequencing and assembly.</title>
        <authorList>
            <person name="Soares A.E."/>
            <person name="Novak B.J."/>
            <person name="Rice E.S."/>
            <person name="O'Connell B."/>
            <person name="Chang D."/>
            <person name="Weber S."/>
            <person name="Shapiro B."/>
        </authorList>
    </citation>
    <scope>NUCLEOTIDE SEQUENCE [LARGE SCALE GENOMIC DNA]</scope>
    <source>
        <strain evidence="2">BTP2013</strain>
        <tissue evidence="2">Blood</tissue>
    </source>
</reference>
<feature type="region of interest" description="Disordered" evidence="1">
    <location>
        <begin position="1"/>
        <end position="26"/>
    </location>
</feature>
<evidence type="ECO:0000256" key="1">
    <source>
        <dbReference type="SAM" id="MobiDB-lite"/>
    </source>
</evidence>
<dbReference type="EMBL" id="LSYS01004144">
    <property type="protein sequence ID" value="OPJ80970.1"/>
    <property type="molecule type" value="Genomic_DNA"/>
</dbReference>
<name>A0A1V4K939_PATFA</name>
<dbReference type="AlphaFoldDB" id="A0A1V4K939"/>
<keyword evidence="3" id="KW-1185">Reference proteome</keyword>
<dbReference type="Proteomes" id="UP000190648">
    <property type="component" value="Unassembled WGS sequence"/>
</dbReference>
<evidence type="ECO:0000313" key="3">
    <source>
        <dbReference type="Proteomes" id="UP000190648"/>
    </source>
</evidence>
<comment type="caution">
    <text evidence="2">The sequence shown here is derived from an EMBL/GenBank/DDBJ whole genome shotgun (WGS) entry which is preliminary data.</text>
</comment>
<gene>
    <name evidence="2" type="ORF">AV530_004347</name>
</gene>
<evidence type="ECO:0000313" key="2">
    <source>
        <dbReference type="EMBL" id="OPJ80970.1"/>
    </source>
</evidence>